<dbReference type="PANTHER" id="PTHR30204">
    <property type="entry name" value="REDOX-CYCLING DRUG-SENSING TRANSCRIPTIONAL ACTIVATOR SOXR"/>
    <property type="match status" value="1"/>
</dbReference>
<dbReference type="Pfam" id="PF13411">
    <property type="entry name" value="MerR_1"/>
    <property type="match status" value="1"/>
</dbReference>
<evidence type="ECO:0000256" key="2">
    <source>
        <dbReference type="SAM" id="Coils"/>
    </source>
</evidence>
<keyword evidence="2" id="KW-0175">Coiled coil</keyword>
<evidence type="ECO:0000256" key="1">
    <source>
        <dbReference type="ARBA" id="ARBA00023125"/>
    </source>
</evidence>
<sequence>MAWSTRELAELGGTSLRAVRHYHEQGLLEEPERLTNGYKVYRTEHLVRLVQIRRLSALGLSLKQIAAINEGLPEDNEAALDLADDELRAAIARLEKARAELADFRRLLVPADMPPRLSAAANTAKISPQDRALYSVLAQLYGDESADYWQQIMETSTRDATAQEFDALSADASESTRERIATHFAEQASTLSRELVHPESVSSPARPGAAAAVIDVLVDVYTPVQLDVLERMWRKMAATGEKPGRV</sequence>
<dbReference type="Proteomes" id="UP001215097">
    <property type="component" value="Chromosome"/>
</dbReference>
<dbReference type="InterPro" id="IPR009061">
    <property type="entry name" value="DNA-bd_dom_put_sf"/>
</dbReference>
<dbReference type="SUPFAM" id="SSF46955">
    <property type="entry name" value="Putative DNA-binding domain"/>
    <property type="match status" value="1"/>
</dbReference>
<dbReference type="PROSITE" id="PS50937">
    <property type="entry name" value="HTH_MERR_2"/>
    <property type="match status" value="1"/>
</dbReference>
<keyword evidence="1" id="KW-0238">DNA-binding</keyword>
<dbReference type="EMBL" id="CP078075">
    <property type="protein sequence ID" value="WDM44954.1"/>
    <property type="molecule type" value="Genomic_DNA"/>
</dbReference>
<evidence type="ECO:0000259" key="3">
    <source>
        <dbReference type="PROSITE" id="PS50937"/>
    </source>
</evidence>
<dbReference type="InterPro" id="IPR047057">
    <property type="entry name" value="MerR_fam"/>
</dbReference>
<dbReference type="SMART" id="SM00422">
    <property type="entry name" value="HTH_MERR"/>
    <property type="match status" value="1"/>
</dbReference>
<dbReference type="Gene3D" id="1.10.1660.10">
    <property type="match status" value="1"/>
</dbReference>
<proteinExistence type="predicted"/>
<dbReference type="RefSeq" id="WP_282215111.1">
    <property type="nucleotide sequence ID" value="NZ_BAAAUN010000001.1"/>
</dbReference>
<dbReference type="InterPro" id="IPR000551">
    <property type="entry name" value="MerR-type_HTH_dom"/>
</dbReference>
<dbReference type="PANTHER" id="PTHR30204:SF93">
    <property type="entry name" value="HTH MERR-TYPE DOMAIN-CONTAINING PROTEIN"/>
    <property type="match status" value="1"/>
</dbReference>
<feature type="domain" description="HTH merR-type" evidence="3">
    <location>
        <begin position="2"/>
        <end position="71"/>
    </location>
</feature>
<protein>
    <submittedName>
        <fullName evidence="4">MerR family transcriptional regulator</fullName>
    </submittedName>
</protein>
<keyword evidence="5" id="KW-1185">Reference proteome</keyword>
<organism evidence="4 5">
    <name type="scientific">Microbacterium luteolum</name>
    <name type="common">Aureobacterium luteolum</name>
    <dbReference type="NCBI Taxonomy" id="69367"/>
    <lineage>
        <taxon>Bacteria</taxon>
        <taxon>Bacillati</taxon>
        <taxon>Actinomycetota</taxon>
        <taxon>Actinomycetes</taxon>
        <taxon>Micrococcales</taxon>
        <taxon>Microbacteriaceae</taxon>
        <taxon>Microbacterium</taxon>
    </lineage>
</organism>
<reference evidence="4 5" key="1">
    <citation type="submission" date="2021-06" db="EMBL/GenBank/DDBJ databases">
        <title>Genome-based taxonomic framework of Microbacterium strains isolated from marine environment, the description of four new species and reclassification of four preexisting species.</title>
        <authorList>
            <person name="Lee S.D."/>
            <person name="Kim S.-M."/>
            <person name="Byeon Y.-S."/>
            <person name="Yang H.L."/>
            <person name="Kim I.S."/>
        </authorList>
    </citation>
    <scope>NUCLEOTIDE SEQUENCE [LARGE SCALE GENOMIC DNA]</scope>
    <source>
        <strain evidence="4 5">KACC 14465</strain>
    </source>
</reference>
<evidence type="ECO:0000313" key="4">
    <source>
        <dbReference type="EMBL" id="WDM44954.1"/>
    </source>
</evidence>
<feature type="coiled-coil region" evidence="2">
    <location>
        <begin position="80"/>
        <end position="107"/>
    </location>
</feature>
<gene>
    <name evidence="4" type="ORF">KV395_17610</name>
</gene>
<accession>A0ABY7XS68</accession>
<name>A0ABY7XS68_MICLT</name>
<evidence type="ECO:0000313" key="5">
    <source>
        <dbReference type="Proteomes" id="UP001215097"/>
    </source>
</evidence>